<dbReference type="InterPro" id="IPR008497">
    <property type="entry name" value="DUF779"/>
</dbReference>
<gene>
    <name evidence="1" type="ORF">Vsou_01960</name>
</gene>
<sequence length="126" mass="14016">MLNVSVEFGDDVKELIKNMKEKYGDIIMILGHGCCSPTEPQIYRASDFIVGSDYVEVGRVDGVPFYIERNLAESYNGWVLTLKVEPLNGAVDDSFSLDVLEGVRLRLGFKAMKVSLTKGLSMDLPH</sequence>
<protein>
    <recommendedName>
        <fullName evidence="3">DUF779 domain-containing protein</fullName>
    </recommendedName>
</protein>
<dbReference type="GeneID" id="76205750"/>
<evidence type="ECO:0000313" key="2">
    <source>
        <dbReference type="Proteomes" id="UP001060771"/>
    </source>
</evidence>
<name>A0ABM8BJI7_9CREN</name>
<organism evidence="1 2">
    <name type="scientific">Vulcanisaeta souniana JCM 11219</name>
    <dbReference type="NCBI Taxonomy" id="1293586"/>
    <lineage>
        <taxon>Archaea</taxon>
        <taxon>Thermoproteota</taxon>
        <taxon>Thermoprotei</taxon>
        <taxon>Thermoproteales</taxon>
        <taxon>Thermoproteaceae</taxon>
        <taxon>Vulcanisaeta</taxon>
    </lineage>
</organism>
<reference evidence="2" key="1">
    <citation type="submission" date="2022-09" db="EMBL/GenBank/DDBJ databases">
        <title>Complete genome sequence of Vulcanisaeta souniana.</title>
        <authorList>
            <person name="Kato S."/>
            <person name="Itoh T."/>
            <person name="Ohkuma M."/>
        </authorList>
    </citation>
    <scope>NUCLEOTIDE SEQUENCE [LARGE SCALE GENOMIC DNA]</scope>
    <source>
        <strain evidence="2">JCM 11219</strain>
    </source>
</reference>
<evidence type="ECO:0000313" key="1">
    <source>
        <dbReference type="EMBL" id="BDR91103.1"/>
    </source>
</evidence>
<keyword evidence="2" id="KW-1185">Reference proteome</keyword>
<dbReference type="Pfam" id="PF05610">
    <property type="entry name" value="DUF779"/>
    <property type="match status" value="1"/>
</dbReference>
<accession>A0ABM8BJI7</accession>
<dbReference type="Proteomes" id="UP001060771">
    <property type="component" value="Chromosome"/>
</dbReference>
<evidence type="ECO:0008006" key="3">
    <source>
        <dbReference type="Google" id="ProtNLM"/>
    </source>
</evidence>
<proteinExistence type="predicted"/>
<dbReference type="RefSeq" id="WP_188603564.1">
    <property type="nucleotide sequence ID" value="NZ_AP026830.1"/>
</dbReference>
<dbReference type="EMBL" id="AP026830">
    <property type="protein sequence ID" value="BDR91103.1"/>
    <property type="molecule type" value="Genomic_DNA"/>
</dbReference>